<keyword evidence="2" id="KW-0240">DNA-directed RNA polymerase</keyword>
<comment type="caution">
    <text evidence="8">The sequence shown here is derived from an EMBL/GenBank/DDBJ whole genome shotgun (WGS) entry which is preliminary data.</text>
</comment>
<dbReference type="GO" id="GO:0000428">
    <property type="term" value="C:DNA-directed RNA polymerase complex"/>
    <property type="evidence" value="ECO:0007669"/>
    <property type="project" value="UniProtKB-KW"/>
</dbReference>
<proteinExistence type="predicted"/>
<dbReference type="EC" id="2.7.7.6" evidence="1"/>
<evidence type="ECO:0000256" key="5">
    <source>
        <dbReference type="ARBA" id="ARBA00023163"/>
    </source>
</evidence>
<dbReference type="Gene3D" id="2.40.50.150">
    <property type="match status" value="1"/>
</dbReference>
<evidence type="ECO:0000259" key="7">
    <source>
        <dbReference type="Pfam" id="PF04567"/>
    </source>
</evidence>
<evidence type="ECO:0000256" key="1">
    <source>
        <dbReference type="ARBA" id="ARBA00012418"/>
    </source>
</evidence>
<accession>X0W0R4</accession>
<evidence type="ECO:0000256" key="4">
    <source>
        <dbReference type="ARBA" id="ARBA00022695"/>
    </source>
</evidence>
<evidence type="ECO:0000313" key="8">
    <source>
        <dbReference type="EMBL" id="GAG06331.1"/>
    </source>
</evidence>
<dbReference type="GO" id="GO:0003899">
    <property type="term" value="F:DNA-directed RNA polymerase activity"/>
    <property type="evidence" value="ECO:0007669"/>
    <property type="project" value="UniProtKB-EC"/>
</dbReference>
<protein>
    <recommendedName>
        <fullName evidence="1">DNA-directed RNA polymerase</fullName>
        <ecNumber evidence="1">2.7.7.6</ecNumber>
    </recommendedName>
</protein>
<feature type="domain" description="DNA-directed RNA polymerase subunit 2 hybrid-binding" evidence="6">
    <location>
        <begin position="106"/>
        <end position="263"/>
    </location>
</feature>
<feature type="non-terminal residue" evidence="8">
    <location>
        <position position="1"/>
    </location>
</feature>
<dbReference type="GO" id="GO:0032549">
    <property type="term" value="F:ribonucleoside binding"/>
    <property type="evidence" value="ECO:0007669"/>
    <property type="project" value="InterPro"/>
</dbReference>
<dbReference type="Gene3D" id="2.40.270.10">
    <property type="entry name" value="DNA-directed RNA polymerase, subunit 2, domain 6"/>
    <property type="match status" value="1"/>
</dbReference>
<feature type="non-terminal residue" evidence="8">
    <location>
        <position position="263"/>
    </location>
</feature>
<organism evidence="8">
    <name type="scientific">marine sediment metagenome</name>
    <dbReference type="NCBI Taxonomy" id="412755"/>
    <lineage>
        <taxon>unclassified sequences</taxon>
        <taxon>metagenomes</taxon>
        <taxon>ecological metagenomes</taxon>
    </lineage>
</organism>
<sequence length="263" mass="29787">KSGALPNVLNVYHNEGLDEIVINLGYGRARRPLIIVDDGKPRLTNEHVDKLRRNELDWDDLIKEGIIEYLDAAEEENSLVALNEEDITNEHTHLEIAPIAILGLTTSLVPYSNFDASSRLNVGSKNQKHALGLYIANFLLRMDTDVSLLHYPQKPITKSFMHDIFDYEVHPSGMNVIVAEMCYEGYNMEDGIVINKSSIERGLARSTYFRPYSVEELRYSGGLIDEIGLPDKEVKGYKSEDDYKYLENDGIVYTGTKLKTDDV</sequence>
<name>X0W0R4_9ZZZZ</name>
<keyword evidence="4" id="KW-0548">Nucleotidyltransferase</keyword>
<dbReference type="SUPFAM" id="SSF64484">
    <property type="entry name" value="beta and beta-prime subunits of DNA dependent RNA-polymerase"/>
    <property type="match status" value="1"/>
</dbReference>
<dbReference type="InterPro" id="IPR015712">
    <property type="entry name" value="DNA-dir_RNA_pol_su2"/>
</dbReference>
<evidence type="ECO:0000259" key="6">
    <source>
        <dbReference type="Pfam" id="PF00562"/>
    </source>
</evidence>
<dbReference type="Pfam" id="PF00562">
    <property type="entry name" value="RNA_pol_Rpb2_6"/>
    <property type="match status" value="1"/>
</dbReference>
<dbReference type="EMBL" id="BARS01029597">
    <property type="protein sequence ID" value="GAG06331.1"/>
    <property type="molecule type" value="Genomic_DNA"/>
</dbReference>
<reference evidence="8" key="1">
    <citation type="journal article" date="2014" name="Front. Microbiol.">
        <title>High frequency of phylogenetically diverse reductive dehalogenase-homologous genes in deep subseafloor sedimentary metagenomes.</title>
        <authorList>
            <person name="Kawai M."/>
            <person name="Futagami T."/>
            <person name="Toyoda A."/>
            <person name="Takaki Y."/>
            <person name="Nishi S."/>
            <person name="Hori S."/>
            <person name="Arai W."/>
            <person name="Tsubouchi T."/>
            <person name="Morono Y."/>
            <person name="Uchiyama I."/>
            <person name="Ito T."/>
            <person name="Fujiyama A."/>
            <person name="Inagaki F."/>
            <person name="Takami H."/>
        </authorList>
    </citation>
    <scope>NUCLEOTIDE SEQUENCE</scope>
    <source>
        <strain evidence="8">Expedition CK06-06</strain>
    </source>
</reference>
<keyword evidence="5" id="KW-0804">Transcription</keyword>
<evidence type="ECO:0000256" key="2">
    <source>
        <dbReference type="ARBA" id="ARBA00022478"/>
    </source>
</evidence>
<feature type="domain" description="RNA polymerase Rpb2" evidence="7">
    <location>
        <begin position="58"/>
        <end position="91"/>
    </location>
</feature>
<dbReference type="GO" id="GO:0006351">
    <property type="term" value="P:DNA-templated transcription"/>
    <property type="evidence" value="ECO:0007669"/>
    <property type="project" value="InterPro"/>
</dbReference>
<dbReference type="InterPro" id="IPR007647">
    <property type="entry name" value="RNA_pol_Rpb2_5"/>
</dbReference>
<keyword evidence="3" id="KW-0808">Transferase</keyword>
<dbReference type="InterPro" id="IPR037033">
    <property type="entry name" value="DNA-dir_RNAP_su2_hyb_sf"/>
</dbReference>
<dbReference type="InterPro" id="IPR007120">
    <property type="entry name" value="DNA-dir_RNAP_su2_dom"/>
</dbReference>
<dbReference type="Pfam" id="PF04567">
    <property type="entry name" value="RNA_pol_Rpb2_5"/>
    <property type="match status" value="1"/>
</dbReference>
<dbReference type="AlphaFoldDB" id="X0W0R4"/>
<dbReference type="PANTHER" id="PTHR20856">
    <property type="entry name" value="DNA-DIRECTED RNA POLYMERASE I SUBUNIT 2"/>
    <property type="match status" value="1"/>
</dbReference>
<dbReference type="InterPro" id="IPR014724">
    <property type="entry name" value="RNA_pol_RPB2_OB-fold"/>
</dbReference>
<evidence type="ECO:0000256" key="3">
    <source>
        <dbReference type="ARBA" id="ARBA00022679"/>
    </source>
</evidence>
<dbReference type="GO" id="GO:0003677">
    <property type="term" value="F:DNA binding"/>
    <property type="evidence" value="ECO:0007669"/>
    <property type="project" value="InterPro"/>
</dbReference>
<gene>
    <name evidence="8" type="ORF">S01H1_46241</name>
</gene>